<dbReference type="PANTHER" id="PTHR30438">
    <property type="entry name" value="36 KDA ANTIGEN-RELATED"/>
    <property type="match status" value="1"/>
</dbReference>
<keyword evidence="1" id="KW-1133">Transmembrane helix</keyword>
<dbReference type="EMBL" id="AMCI01000651">
    <property type="protein sequence ID" value="EJX08332.1"/>
    <property type="molecule type" value="Genomic_DNA"/>
</dbReference>
<accession>J9GKJ8</accession>
<sequence>MTMEKERKQLGIAFLVLLGVMVGVSVVGIWTMSDEPVVLQGQVECTEIRISGKLPGRIDSFRVKEGQWVRRGDTLVVINSPEARAKYRQVQALEAVAQSQNRKIDEGTRQQIIRSAEELWNKAKSDLHLARVTYDRIEALYRDSVVSSQRRDEVQAVYQAALAAERAAHQQYLLALDGARKEDKLSARSVVAAAQGTVDEVQALLDDAYLTAPEEGQIGTIYPKRGELVGAGMPLMNLLVLDDCHLVLQVREDYMPHFRMGACFPVRIPALDEDHLLFRISYISPLGSFATWRSTKQTGSYDRKTFEIHALPVHSIPGLRPGMSVLVRLDDIIAYEHRAGAETAGGAFSKAPSLSGRTVGTKANQSLEMKREGV</sequence>
<gene>
    <name evidence="2" type="ORF">EVA_03565</name>
</gene>
<dbReference type="AlphaFoldDB" id="J9GKJ8"/>
<dbReference type="SUPFAM" id="SSF111369">
    <property type="entry name" value="HlyD-like secretion proteins"/>
    <property type="match status" value="2"/>
</dbReference>
<organism evidence="2">
    <name type="scientific">gut metagenome</name>
    <dbReference type="NCBI Taxonomy" id="749906"/>
    <lineage>
        <taxon>unclassified sequences</taxon>
        <taxon>metagenomes</taxon>
        <taxon>organismal metagenomes</taxon>
    </lineage>
</organism>
<name>J9GKJ8_9ZZZZ</name>
<dbReference type="Gene3D" id="2.40.30.170">
    <property type="match status" value="1"/>
</dbReference>
<keyword evidence="1" id="KW-0812">Transmembrane</keyword>
<comment type="caution">
    <text evidence="2">The sequence shown here is derived from an EMBL/GenBank/DDBJ whole genome shotgun (WGS) entry which is preliminary data.</text>
</comment>
<dbReference type="Gene3D" id="2.40.50.100">
    <property type="match status" value="1"/>
</dbReference>
<reference evidence="2" key="1">
    <citation type="journal article" date="2012" name="PLoS ONE">
        <title>Gene sets for utilization of primary and secondary nutrition supplies in the distal gut of endangered iberian lynx.</title>
        <authorList>
            <person name="Alcaide M."/>
            <person name="Messina E."/>
            <person name="Richter M."/>
            <person name="Bargiela R."/>
            <person name="Peplies J."/>
            <person name="Huws S.A."/>
            <person name="Newbold C.J."/>
            <person name="Golyshin P.N."/>
            <person name="Simon M.A."/>
            <person name="Lopez G."/>
            <person name="Yakimov M.M."/>
            <person name="Ferrer M."/>
        </authorList>
    </citation>
    <scope>NUCLEOTIDE SEQUENCE</scope>
</reference>
<protein>
    <submittedName>
        <fullName evidence="2">HlyD family secretion protein</fullName>
    </submittedName>
</protein>
<keyword evidence="1" id="KW-0472">Membrane</keyword>
<evidence type="ECO:0000256" key="1">
    <source>
        <dbReference type="SAM" id="Phobius"/>
    </source>
</evidence>
<dbReference type="PANTHER" id="PTHR30438:SF1">
    <property type="entry name" value="36 KDA ANTIGEN"/>
    <property type="match status" value="1"/>
</dbReference>
<evidence type="ECO:0000313" key="2">
    <source>
        <dbReference type="EMBL" id="EJX08332.1"/>
    </source>
</evidence>
<feature type="transmembrane region" description="Helical" evidence="1">
    <location>
        <begin position="12"/>
        <end position="32"/>
    </location>
</feature>
<proteinExistence type="predicted"/>